<dbReference type="EMBL" id="JBBCAQ010000004">
    <property type="protein sequence ID" value="KAK7604131.1"/>
    <property type="molecule type" value="Genomic_DNA"/>
</dbReference>
<keyword evidence="2" id="KW-1185">Reference proteome</keyword>
<dbReference type="Pfam" id="PF06905">
    <property type="entry name" value="FAIM1"/>
    <property type="match status" value="1"/>
</dbReference>
<dbReference type="InterPro" id="IPR010695">
    <property type="entry name" value="FAIM1"/>
</dbReference>
<dbReference type="AlphaFoldDB" id="A0AAN9Y9J0"/>
<comment type="caution">
    <text evidence="1">The sequence shown here is derived from an EMBL/GenBank/DDBJ whole genome shotgun (WGS) entry which is preliminary data.</text>
</comment>
<dbReference type="Proteomes" id="UP001367676">
    <property type="component" value="Unassembled WGS sequence"/>
</dbReference>
<proteinExistence type="predicted"/>
<dbReference type="Gene3D" id="2.40.128.180">
    <property type="match status" value="2"/>
</dbReference>
<organism evidence="1 2">
    <name type="scientific">Parthenolecanium corni</name>
    <dbReference type="NCBI Taxonomy" id="536013"/>
    <lineage>
        <taxon>Eukaryota</taxon>
        <taxon>Metazoa</taxon>
        <taxon>Ecdysozoa</taxon>
        <taxon>Arthropoda</taxon>
        <taxon>Hexapoda</taxon>
        <taxon>Insecta</taxon>
        <taxon>Pterygota</taxon>
        <taxon>Neoptera</taxon>
        <taxon>Paraneoptera</taxon>
        <taxon>Hemiptera</taxon>
        <taxon>Sternorrhyncha</taxon>
        <taxon>Coccoidea</taxon>
        <taxon>Coccidae</taxon>
        <taxon>Parthenolecanium</taxon>
    </lineage>
</organism>
<evidence type="ECO:0008006" key="3">
    <source>
        <dbReference type="Google" id="ProtNLM"/>
    </source>
</evidence>
<sequence length="178" mass="20163">MSNDLVAVWDIPLADGVHTVELEHGTLTGKRVIRVDGKEIIKREWMFKLVGDETFTMNKFVCVVKIEPCGLFNYSYTLFVDGKSLHTFSENRSKICSTWLVCLPPDGIYRVVLQKDTLDVWSNGEQVEVKSEFVDSGTEMHFMLGDYAACIKSIPSYSKKEGILYTLIVNDDIIEPEA</sequence>
<dbReference type="InterPro" id="IPR038513">
    <property type="entry name" value="FAIM1_dom_sf"/>
</dbReference>
<evidence type="ECO:0000313" key="2">
    <source>
        <dbReference type="Proteomes" id="UP001367676"/>
    </source>
</evidence>
<accession>A0AAN9Y9J0</accession>
<dbReference type="GO" id="GO:1902042">
    <property type="term" value="P:negative regulation of extrinsic apoptotic signaling pathway via death domain receptors"/>
    <property type="evidence" value="ECO:0007669"/>
    <property type="project" value="TreeGrafter"/>
</dbReference>
<dbReference type="FunFam" id="2.40.128.180:FF:000001">
    <property type="entry name" value="Fas apoptotic inhibitory molecule 1"/>
    <property type="match status" value="1"/>
</dbReference>
<dbReference type="PANTHER" id="PTHR13088">
    <property type="entry name" value="FAS APOPTOTIC INHIBITORY MOLECULE FAIM"/>
    <property type="match status" value="1"/>
</dbReference>
<reference evidence="1 2" key="1">
    <citation type="submission" date="2024-03" db="EMBL/GenBank/DDBJ databases">
        <title>Adaptation during the transition from Ophiocordyceps entomopathogen to insect associate is accompanied by gene loss and intensified selection.</title>
        <authorList>
            <person name="Ward C.M."/>
            <person name="Onetto C.A."/>
            <person name="Borneman A.R."/>
        </authorList>
    </citation>
    <scope>NUCLEOTIDE SEQUENCE [LARGE SCALE GENOMIC DNA]</scope>
    <source>
        <strain evidence="1">AWRI1</strain>
        <tissue evidence="1">Single Adult Female</tissue>
    </source>
</reference>
<gene>
    <name evidence="1" type="ORF">V9T40_004404</name>
</gene>
<protein>
    <recommendedName>
        <fullName evidence="3">Fas apoptotic inhibitory molecule 1</fullName>
    </recommendedName>
</protein>
<name>A0AAN9Y9J0_9HEMI</name>
<evidence type="ECO:0000313" key="1">
    <source>
        <dbReference type="EMBL" id="KAK7604131.1"/>
    </source>
</evidence>
<dbReference type="PANTHER" id="PTHR13088:SF3">
    <property type="entry name" value="FAS APOPTOTIC INHIBITORY MOLECULE 1"/>
    <property type="match status" value="1"/>
</dbReference>